<keyword evidence="2 5" id="KW-0808">Transferase</keyword>
<comment type="caution">
    <text evidence="6">The sequence shown here is derived from an EMBL/GenBank/DDBJ whole genome shotgun (WGS) entry which is preliminary data.</text>
</comment>
<dbReference type="PANTHER" id="PTHR30307:SF0">
    <property type="entry name" value="S-ADENOSYLMETHIONINE:TRNA RIBOSYLTRANSFERASE-ISOMERASE"/>
    <property type="match status" value="1"/>
</dbReference>
<keyword evidence="1 5" id="KW-0963">Cytoplasm</keyword>
<dbReference type="NCBIfam" id="TIGR00113">
    <property type="entry name" value="queA"/>
    <property type="match status" value="1"/>
</dbReference>
<comment type="pathway">
    <text evidence="5">tRNA modification; tRNA-queuosine biosynthesis.</text>
</comment>
<comment type="function">
    <text evidence="5">Transfers and isomerizes the ribose moiety from AdoMet to the 7-aminomethyl group of 7-deazaguanine (preQ1-tRNA) to give epoxyqueuosine (oQ-tRNA).</text>
</comment>
<keyword evidence="6" id="KW-0413">Isomerase</keyword>
<dbReference type="GO" id="GO:0051075">
    <property type="term" value="F:S-adenosylmethionine:tRNA ribosyltransferase-isomerase activity"/>
    <property type="evidence" value="ECO:0007669"/>
    <property type="project" value="UniProtKB-EC"/>
</dbReference>
<comment type="catalytic activity">
    <reaction evidence="5">
        <text>7-aminomethyl-7-carbaguanosine(34) in tRNA + S-adenosyl-L-methionine = epoxyqueuosine(34) in tRNA + adenine + L-methionine + 2 H(+)</text>
        <dbReference type="Rhea" id="RHEA:32155"/>
        <dbReference type="Rhea" id="RHEA-COMP:10342"/>
        <dbReference type="Rhea" id="RHEA-COMP:18582"/>
        <dbReference type="ChEBI" id="CHEBI:15378"/>
        <dbReference type="ChEBI" id="CHEBI:16708"/>
        <dbReference type="ChEBI" id="CHEBI:57844"/>
        <dbReference type="ChEBI" id="CHEBI:59789"/>
        <dbReference type="ChEBI" id="CHEBI:82833"/>
        <dbReference type="ChEBI" id="CHEBI:194443"/>
        <dbReference type="EC" id="2.4.99.17"/>
    </reaction>
</comment>
<dbReference type="Gene3D" id="3.40.1780.10">
    <property type="entry name" value="QueA-like"/>
    <property type="match status" value="1"/>
</dbReference>
<keyword evidence="6" id="KW-0328">Glycosyltransferase</keyword>
<dbReference type="Proteomes" id="UP000029733">
    <property type="component" value="Unassembled WGS sequence"/>
</dbReference>
<evidence type="ECO:0000313" key="7">
    <source>
        <dbReference type="Proteomes" id="UP000029733"/>
    </source>
</evidence>
<keyword evidence="7" id="KW-1185">Reference proteome</keyword>
<evidence type="ECO:0000313" key="6">
    <source>
        <dbReference type="EMBL" id="TLD95464.1"/>
    </source>
</evidence>
<evidence type="ECO:0000256" key="5">
    <source>
        <dbReference type="HAMAP-Rule" id="MF_00113"/>
    </source>
</evidence>
<dbReference type="AlphaFoldDB" id="A0A4U8T7G1"/>
<dbReference type="STRING" id="1677920.LS71_04960"/>
<dbReference type="InterPro" id="IPR042118">
    <property type="entry name" value="QueA_dom1"/>
</dbReference>
<sequence length="376" mass="42754">MSQIYDDFVLDNYNYTLPPHAIAQSPSVPRESAKLLVYERKSGKITHSNFYHFSDFVPKDTLLVFNDTKVLKARIYAHKLTHNAPSQKQYEIFFHKPIIESSSPQEATSYLVQIKGRIKCGDRLMLTRSLDSMDIDSINIESAKVDSIIAIVQACYDNGMREVIFTQNTLPLTYPQVLCMLNDYGHIPLPPYIKRDKKAYNAQDAAFYQSIFAKSIGSIAAPTASLHFGEQSMEALKKHFETCFITLHIGAGTFKSVDCPDIRQYNIHTESFSLSPQSAKAIDNARKVLCIGTTSARCVEYYAKYKILQGECDIFLYPSINLRRVDYLLTNFHLPKSSLIMLVSAMIGRKECLRLYEIALQEGYKFYSYGDGMLIL</sequence>
<dbReference type="OrthoDB" id="9805933at2"/>
<dbReference type="InterPro" id="IPR042119">
    <property type="entry name" value="QueA_dom2"/>
</dbReference>
<gene>
    <name evidence="5 6" type="primary">queA</name>
    <name evidence="6" type="ORF">LS71_008125</name>
</gene>
<evidence type="ECO:0000256" key="4">
    <source>
        <dbReference type="ARBA" id="ARBA00022785"/>
    </source>
</evidence>
<dbReference type="PANTHER" id="PTHR30307">
    <property type="entry name" value="S-ADENOSYLMETHIONINE:TRNA RIBOSYLTRANSFERASE-ISOMERASE"/>
    <property type="match status" value="1"/>
</dbReference>
<dbReference type="HAMAP" id="MF_00113">
    <property type="entry name" value="QueA"/>
    <property type="match status" value="1"/>
</dbReference>
<comment type="similarity">
    <text evidence="5">Belongs to the QueA family.</text>
</comment>
<evidence type="ECO:0000256" key="1">
    <source>
        <dbReference type="ARBA" id="ARBA00022490"/>
    </source>
</evidence>
<dbReference type="SUPFAM" id="SSF111337">
    <property type="entry name" value="QueA-like"/>
    <property type="match status" value="1"/>
</dbReference>
<keyword evidence="3 5" id="KW-0949">S-adenosyl-L-methionine</keyword>
<name>A0A4U8T7G1_9HELI</name>
<proteinExistence type="inferred from homology"/>
<evidence type="ECO:0000256" key="3">
    <source>
        <dbReference type="ARBA" id="ARBA00022691"/>
    </source>
</evidence>
<dbReference type="NCBIfam" id="NF001140">
    <property type="entry name" value="PRK00147.1"/>
    <property type="match status" value="1"/>
</dbReference>
<dbReference type="InterPro" id="IPR036100">
    <property type="entry name" value="QueA_sf"/>
</dbReference>
<dbReference type="Gene3D" id="2.40.10.240">
    <property type="entry name" value="QueA-like"/>
    <property type="match status" value="1"/>
</dbReference>
<evidence type="ECO:0000256" key="2">
    <source>
        <dbReference type="ARBA" id="ARBA00022679"/>
    </source>
</evidence>
<reference evidence="6 7" key="1">
    <citation type="journal article" date="2014" name="Genome Announc.">
        <title>Draft genome sequences of eight enterohepatic helicobacter species isolated from both laboratory and wild rodents.</title>
        <authorList>
            <person name="Sheh A."/>
            <person name="Shen Z."/>
            <person name="Fox J.G."/>
        </authorList>
    </citation>
    <scope>NUCLEOTIDE SEQUENCE [LARGE SCALE GENOMIC DNA]</scope>
    <source>
        <strain evidence="6 7">MIT 09-6949</strain>
    </source>
</reference>
<protein>
    <recommendedName>
        <fullName evidence="5">S-adenosylmethionine:tRNA ribosyltransferase-isomerase</fullName>
        <ecNumber evidence="5">2.4.99.17</ecNumber>
    </recommendedName>
    <alternativeName>
        <fullName evidence="5">Queuosine biosynthesis protein QueA</fullName>
    </alternativeName>
</protein>
<dbReference type="InterPro" id="IPR003699">
    <property type="entry name" value="QueA"/>
</dbReference>
<comment type="subcellular location">
    <subcellularLocation>
        <location evidence="5">Cytoplasm</location>
    </subcellularLocation>
</comment>
<dbReference type="EC" id="2.4.99.17" evidence="5"/>
<accession>A0A4U8T7G1</accession>
<dbReference type="GO" id="GO:0005737">
    <property type="term" value="C:cytoplasm"/>
    <property type="evidence" value="ECO:0007669"/>
    <property type="project" value="UniProtKB-SubCell"/>
</dbReference>
<dbReference type="RefSeq" id="WP_034354509.1">
    <property type="nucleotide sequence ID" value="NZ_JRPR02000008.1"/>
</dbReference>
<keyword evidence="4 5" id="KW-0671">Queuosine biosynthesis</keyword>
<dbReference type="EMBL" id="JRPR02000008">
    <property type="protein sequence ID" value="TLD95464.1"/>
    <property type="molecule type" value="Genomic_DNA"/>
</dbReference>
<dbReference type="GO" id="GO:0008616">
    <property type="term" value="P:tRNA queuosine(34) biosynthetic process"/>
    <property type="evidence" value="ECO:0007669"/>
    <property type="project" value="UniProtKB-UniRule"/>
</dbReference>
<organism evidence="6 7">
    <name type="scientific">Helicobacter jaachi</name>
    <dbReference type="NCBI Taxonomy" id="1677920"/>
    <lineage>
        <taxon>Bacteria</taxon>
        <taxon>Pseudomonadati</taxon>
        <taxon>Campylobacterota</taxon>
        <taxon>Epsilonproteobacteria</taxon>
        <taxon>Campylobacterales</taxon>
        <taxon>Helicobacteraceae</taxon>
        <taxon>Helicobacter</taxon>
    </lineage>
</organism>
<dbReference type="Pfam" id="PF02547">
    <property type="entry name" value="Queuosine_synth"/>
    <property type="match status" value="1"/>
</dbReference>
<dbReference type="UniPathway" id="UPA00392"/>
<comment type="subunit">
    <text evidence="5">Monomer.</text>
</comment>